<proteinExistence type="predicted"/>
<evidence type="ECO:0000256" key="3">
    <source>
        <dbReference type="ARBA" id="ARBA00022692"/>
    </source>
</evidence>
<comment type="subcellular location">
    <subcellularLocation>
        <location evidence="1">Cell membrane</location>
        <topology evidence="1">Multi-pass membrane protein</topology>
    </subcellularLocation>
</comment>
<keyword evidence="3 6" id="KW-0812">Transmembrane</keyword>
<dbReference type="RefSeq" id="WP_245947160.1">
    <property type="nucleotide sequence ID" value="NZ_QGDJ01000001.1"/>
</dbReference>
<reference evidence="8 10" key="1">
    <citation type="submission" date="2016-10" db="EMBL/GenBank/DDBJ databases">
        <authorList>
            <person name="Cai Z."/>
        </authorList>
    </citation>
    <scope>NUCLEOTIDE SEQUENCE [LARGE SCALE GENOMIC DNA]</scope>
    <source>
        <strain evidence="8 10">DSM 25227</strain>
    </source>
</reference>
<dbReference type="Pfam" id="PF03631">
    <property type="entry name" value="Virul_fac_BrkB"/>
    <property type="match status" value="1"/>
</dbReference>
<feature type="transmembrane region" description="Helical" evidence="6">
    <location>
        <begin position="46"/>
        <end position="75"/>
    </location>
</feature>
<evidence type="ECO:0000313" key="10">
    <source>
        <dbReference type="Proteomes" id="UP000251571"/>
    </source>
</evidence>
<evidence type="ECO:0000256" key="2">
    <source>
        <dbReference type="ARBA" id="ARBA00022475"/>
    </source>
</evidence>
<reference evidence="7 9" key="2">
    <citation type="submission" date="2018-03" db="EMBL/GenBank/DDBJ databases">
        <title>Genomic Encyclopedia of Archaeal and Bacterial Type Strains, Phase II (KMG-II): from individual species to whole genera.</title>
        <authorList>
            <person name="Goeker M."/>
        </authorList>
    </citation>
    <scope>NUCLEOTIDE SEQUENCE [LARGE SCALE GENOMIC DNA]</scope>
    <source>
        <strain evidence="7 9">DSM 25227</strain>
    </source>
</reference>
<dbReference type="InterPro" id="IPR017039">
    <property type="entry name" value="Virul_fac_BrkB"/>
</dbReference>
<dbReference type="NCBIfam" id="TIGR00765">
    <property type="entry name" value="yihY_not_rbn"/>
    <property type="match status" value="1"/>
</dbReference>
<dbReference type="Proteomes" id="UP000251571">
    <property type="component" value="Unassembled WGS sequence"/>
</dbReference>
<evidence type="ECO:0000313" key="9">
    <source>
        <dbReference type="Proteomes" id="UP000245839"/>
    </source>
</evidence>
<name>A0A2Y9A4H1_9RHOB</name>
<sequence>MTDAPSESVPDGETAGAGETLPRLARARLWWHVAKRVWHQIDERHMFLIAAGVAFYGMLAIFPAIAAVVALWGLFNDPANVLPQLEYYSGIIPDDAYSLLATQVQTLTSAESGALGWASGLSFAVALWSTRAGVAALMMGMNAVYVERNRQGLAHYATALVLTVSLIFVALVAIASIIIAPIIMAFVPLGPVAGFAAEAVRWVVAIAVLLFGAGIIYRYGPNRRGARVGWITPGALLAVALWGVASWGFGIYLSEFGRYSEVYGSIGAVVALLMWLFISAFLLLLGAAVNAELERHTRADSTVGPAKPLGERGAQAADTYIEV</sequence>
<keyword evidence="9" id="KW-1185">Reference proteome</keyword>
<dbReference type="PIRSF" id="PIRSF035875">
    <property type="entry name" value="RNase_BN"/>
    <property type="match status" value="1"/>
</dbReference>
<dbReference type="GO" id="GO:0005886">
    <property type="term" value="C:plasma membrane"/>
    <property type="evidence" value="ECO:0007669"/>
    <property type="project" value="UniProtKB-SubCell"/>
</dbReference>
<feature type="transmembrane region" description="Helical" evidence="6">
    <location>
        <begin position="229"/>
        <end position="253"/>
    </location>
</feature>
<dbReference type="PANTHER" id="PTHR30213">
    <property type="entry name" value="INNER MEMBRANE PROTEIN YHJD"/>
    <property type="match status" value="1"/>
</dbReference>
<gene>
    <name evidence="7" type="ORF">BCF38_101469</name>
    <name evidence="8" type="ORF">SAMN05421539_101469</name>
</gene>
<evidence type="ECO:0000256" key="5">
    <source>
        <dbReference type="ARBA" id="ARBA00023136"/>
    </source>
</evidence>
<evidence type="ECO:0000313" key="7">
    <source>
        <dbReference type="EMBL" id="PWJ22060.1"/>
    </source>
</evidence>
<dbReference type="PANTHER" id="PTHR30213:SF0">
    <property type="entry name" value="UPF0761 MEMBRANE PROTEIN YIHY"/>
    <property type="match status" value="1"/>
</dbReference>
<feature type="transmembrane region" description="Helical" evidence="6">
    <location>
        <begin position="157"/>
        <end position="187"/>
    </location>
</feature>
<evidence type="ECO:0000313" key="8">
    <source>
        <dbReference type="EMBL" id="SSA38338.1"/>
    </source>
</evidence>
<dbReference type="Proteomes" id="UP000245839">
    <property type="component" value="Unassembled WGS sequence"/>
</dbReference>
<accession>A0A2Y9A4H1</accession>
<feature type="transmembrane region" description="Helical" evidence="6">
    <location>
        <begin position="265"/>
        <end position="289"/>
    </location>
</feature>
<feature type="transmembrane region" description="Helical" evidence="6">
    <location>
        <begin position="199"/>
        <end position="217"/>
    </location>
</feature>
<keyword evidence="4 6" id="KW-1133">Transmembrane helix</keyword>
<dbReference type="AlphaFoldDB" id="A0A2Y9A4H1"/>
<evidence type="ECO:0000256" key="1">
    <source>
        <dbReference type="ARBA" id="ARBA00004651"/>
    </source>
</evidence>
<protein>
    <submittedName>
        <fullName evidence="8">Membrane protein</fullName>
    </submittedName>
</protein>
<dbReference type="EMBL" id="UETC01000001">
    <property type="protein sequence ID" value="SSA38338.1"/>
    <property type="molecule type" value="Genomic_DNA"/>
</dbReference>
<organism evidence="8 10">
    <name type="scientific">Jannaschia seohaensis</name>
    <dbReference type="NCBI Taxonomy" id="475081"/>
    <lineage>
        <taxon>Bacteria</taxon>
        <taxon>Pseudomonadati</taxon>
        <taxon>Pseudomonadota</taxon>
        <taxon>Alphaproteobacteria</taxon>
        <taxon>Rhodobacterales</taxon>
        <taxon>Roseobacteraceae</taxon>
        <taxon>Jannaschia</taxon>
    </lineage>
</organism>
<evidence type="ECO:0000256" key="4">
    <source>
        <dbReference type="ARBA" id="ARBA00022989"/>
    </source>
</evidence>
<keyword evidence="2" id="KW-1003">Cell membrane</keyword>
<evidence type="ECO:0000256" key="6">
    <source>
        <dbReference type="SAM" id="Phobius"/>
    </source>
</evidence>
<dbReference type="EMBL" id="QGDJ01000001">
    <property type="protein sequence ID" value="PWJ22060.1"/>
    <property type="molecule type" value="Genomic_DNA"/>
</dbReference>
<keyword evidence="5 6" id="KW-0472">Membrane</keyword>
<feature type="transmembrane region" description="Helical" evidence="6">
    <location>
        <begin position="121"/>
        <end position="145"/>
    </location>
</feature>